<reference evidence="2" key="1">
    <citation type="submission" date="2021-01" db="EMBL/GenBank/DDBJ databases">
        <title>Genome sequence of strain Noviherbaspirillum sp. DKR-6.</title>
        <authorList>
            <person name="Chaudhary D.K."/>
        </authorList>
    </citation>
    <scope>NUCLEOTIDE SEQUENCE</scope>
    <source>
        <strain evidence="2">DKR-6</strain>
    </source>
</reference>
<evidence type="ECO:0000313" key="3">
    <source>
        <dbReference type="Proteomes" id="UP000622890"/>
    </source>
</evidence>
<keyword evidence="3" id="KW-1185">Reference proteome</keyword>
<proteinExistence type="predicted"/>
<evidence type="ECO:0000256" key="1">
    <source>
        <dbReference type="SAM" id="MobiDB-lite"/>
    </source>
</evidence>
<protein>
    <submittedName>
        <fullName evidence="2">Uncharacterized protein</fullName>
    </submittedName>
</protein>
<name>A0A934W266_9BURK</name>
<dbReference type="AlphaFoldDB" id="A0A934W266"/>
<evidence type="ECO:0000313" key="2">
    <source>
        <dbReference type="EMBL" id="MBK4735971.1"/>
    </source>
</evidence>
<feature type="region of interest" description="Disordered" evidence="1">
    <location>
        <begin position="45"/>
        <end position="67"/>
    </location>
</feature>
<dbReference type="EMBL" id="JAEPBG010000006">
    <property type="protein sequence ID" value="MBK4735971.1"/>
    <property type="molecule type" value="Genomic_DNA"/>
</dbReference>
<organism evidence="2 3">
    <name type="scientific">Noviherbaspirillum pedocola</name>
    <dbReference type="NCBI Taxonomy" id="2801341"/>
    <lineage>
        <taxon>Bacteria</taxon>
        <taxon>Pseudomonadati</taxon>
        <taxon>Pseudomonadota</taxon>
        <taxon>Betaproteobacteria</taxon>
        <taxon>Burkholderiales</taxon>
        <taxon>Oxalobacteraceae</taxon>
        <taxon>Noviherbaspirillum</taxon>
    </lineage>
</organism>
<accession>A0A934W266</accession>
<dbReference type="Proteomes" id="UP000622890">
    <property type="component" value="Unassembled WGS sequence"/>
</dbReference>
<sequence length="219" mass="24071">MFSTIEAPNVEGAQADFFNISLPLSPPAPRAPTLIPVAAVKPSATRARTAKPAVKPQPIPEPEAPDATEEDLHAVFAEIDDEDSAASGTYSLDVRFSDEPETIVAKRMFRLLLADLSGTTSGEPDLFGQIIDSEREIRKFDALTWLYNLNPDGAQMSFDWVCDELGIDPEAIRRMTAANMRAELKRLLHVLSCMVSPEHAKNCECELAEYVNLAGWNAR</sequence>
<comment type="caution">
    <text evidence="2">The sequence shown here is derived from an EMBL/GenBank/DDBJ whole genome shotgun (WGS) entry which is preliminary data.</text>
</comment>
<dbReference type="RefSeq" id="WP_200592914.1">
    <property type="nucleotide sequence ID" value="NZ_JAEPBG010000006.1"/>
</dbReference>
<gene>
    <name evidence="2" type="ORF">JJB74_15225</name>
</gene>